<evidence type="ECO:0000256" key="5">
    <source>
        <dbReference type="SAM" id="MobiDB-lite"/>
    </source>
</evidence>
<dbReference type="FunFam" id="3.90.226.10:FF:000089">
    <property type="entry name" value="Membrane-bound serine protease"/>
    <property type="match status" value="1"/>
</dbReference>
<evidence type="ECO:0000256" key="2">
    <source>
        <dbReference type="ARBA" id="ARBA00022692"/>
    </source>
</evidence>
<reference evidence="11 12" key="1">
    <citation type="submission" date="2018-08" db="EMBL/GenBank/DDBJ databases">
        <title>Horizontal acquisition of hydrogen conversion ability and other habitat adaptations in Hydrogenovibrio crunogenus strains.</title>
        <authorList>
            <person name="Gonnella G."/>
            <person name="Adam N."/>
            <person name="Perner M."/>
        </authorList>
    </citation>
    <scope>NUCLEOTIDE SEQUENCE [LARGE SCALE GENOMIC DNA]</scope>
    <source>
        <strain evidence="11 12">SP-41</strain>
    </source>
</reference>
<protein>
    <submittedName>
        <fullName evidence="11">Serine protease</fullName>
    </submittedName>
</protein>
<dbReference type="InterPro" id="IPR002810">
    <property type="entry name" value="NfeD-like_C"/>
</dbReference>
<dbReference type="EMBL" id="CP032096">
    <property type="protein sequence ID" value="QBZ82968.1"/>
    <property type="molecule type" value="Genomic_DNA"/>
</dbReference>
<keyword evidence="2 6" id="KW-0812">Transmembrane</keyword>
<evidence type="ECO:0000256" key="4">
    <source>
        <dbReference type="ARBA" id="ARBA00023136"/>
    </source>
</evidence>
<dbReference type="InterPro" id="IPR052165">
    <property type="entry name" value="Membrane_assoc_protease"/>
</dbReference>
<feature type="chain" id="PRO_5020273360" evidence="7">
    <location>
        <begin position="29"/>
        <end position="466"/>
    </location>
</feature>
<proteinExistence type="predicted"/>
<dbReference type="GO" id="GO:0016020">
    <property type="term" value="C:membrane"/>
    <property type="evidence" value="ECO:0007669"/>
    <property type="project" value="UniProtKB-SubCell"/>
</dbReference>
<dbReference type="GO" id="GO:0006508">
    <property type="term" value="P:proteolysis"/>
    <property type="evidence" value="ECO:0007669"/>
    <property type="project" value="UniProtKB-KW"/>
</dbReference>
<dbReference type="GO" id="GO:0008233">
    <property type="term" value="F:peptidase activity"/>
    <property type="evidence" value="ECO:0007669"/>
    <property type="project" value="UniProtKB-KW"/>
</dbReference>
<feature type="transmembrane region" description="Helical" evidence="6">
    <location>
        <begin position="335"/>
        <end position="353"/>
    </location>
</feature>
<dbReference type="Pfam" id="PF25145">
    <property type="entry name" value="NfeD1b_N"/>
    <property type="match status" value="1"/>
</dbReference>
<keyword evidence="11" id="KW-0645">Protease</keyword>
<comment type="subcellular location">
    <subcellularLocation>
        <location evidence="1">Membrane</location>
        <topology evidence="1">Multi-pass membrane protein</topology>
    </subcellularLocation>
</comment>
<feature type="transmembrane region" description="Helical" evidence="6">
    <location>
        <begin position="267"/>
        <end position="284"/>
    </location>
</feature>
<keyword evidence="3 6" id="KW-1133">Transmembrane helix</keyword>
<dbReference type="Gene3D" id="2.40.50.140">
    <property type="entry name" value="Nucleic acid-binding proteins"/>
    <property type="match status" value="1"/>
</dbReference>
<keyword evidence="7" id="KW-0732">Signal</keyword>
<evidence type="ECO:0000313" key="12">
    <source>
        <dbReference type="Proteomes" id="UP000296201"/>
    </source>
</evidence>
<keyword evidence="11" id="KW-0378">Hydrolase</keyword>
<feature type="transmembrane region" description="Helical" evidence="6">
    <location>
        <begin position="365"/>
        <end position="387"/>
    </location>
</feature>
<dbReference type="InterPro" id="IPR029045">
    <property type="entry name" value="ClpP/crotonase-like_dom_sf"/>
</dbReference>
<feature type="domain" description="NfeD integral membrane" evidence="9">
    <location>
        <begin position="266"/>
        <end position="383"/>
    </location>
</feature>
<gene>
    <name evidence="11" type="ORF">GHNINEIG_01009</name>
</gene>
<dbReference type="PANTHER" id="PTHR33507:SF4">
    <property type="entry name" value="NODULATION COMPETITIVENESS PROTEIN NFED"/>
    <property type="match status" value="1"/>
</dbReference>
<dbReference type="AlphaFoldDB" id="A0A4P7NZ56"/>
<feature type="transmembrane region" description="Helical" evidence="6">
    <location>
        <begin position="311"/>
        <end position="328"/>
    </location>
</feature>
<sequence length="466" mass="49063" precursor="true">MNHVVKLNTGMVLLILLGVFLLSAPAFSAERTDTVHPPVVQLTIQDAIGPATVDYIERSLEKAAQQHAELVMIQLDTPGGLSSAMRSIIQAIARSPVPVATFVAPSGARAASAGTYILYASHIAAMAPGTNLGAATPVKIGGISLPNPSENSPDKPSKTDSEDASKRKAMNDAVAYIQGLAQLHGRNSKWAEKAVREAASLPASEALNLGVVDLMADNLRDLLQQVDGKAVTLNGQTIVLDTAGAPVVELAPDWRSELLSVITNPNIAYILLLIGVYGLIFEFLNPGGIVPGTIGAIALVLALYAFQLLPINYAGMALILLGVGLMIGEAFEPSFGILGIGGTVAFVFGSIILMDTDAPGYGIDLSVIITFAVISALILIAVVHLALKSYRQPIVSGVQELVGGEARVVDDFDHQGHVIIHGEHWQAMSQTPLKKNQKVKVTGLKNLTLTVEPVESTTEEKAYDGL</sequence>
<name>A0A4P7NZ56_9GAMM</name>
<evidence type="ECO:0000256" key="1">
    <source>
        <dbReference type="ARBA" id="ARBA00004141"/>
    </source>
</evidence>
<dbReference type="RefSeq" id="WP_135795631.1">
    <property type="nucleotide sequence ID" value="NZ_CP032096.1"/>
</dbReference>
<evidence type="ECO:0000256" key="3">
    <source>
        <dbReference type="ARBA" id="ARBA00022989"/>
    </source>
</evidence>
<dbReference type="Proteomes" id="UP000296201">
    <property type="component" value="Chromosome"/>
</dbReference>
<dbReference type="CDD" id="cd07020">
    <property type="entry name" value="Clp_protease_NfeD_1"/>
    <property type="match status" value="1"/>
</dbReference>
<dbReference type="SUPFAM" id="SSF141322">
    <property type="entry name" value="NfeD domain-like"/>
    <property type="match status" value="1"/>
</dbReference>
<keyword evidence="12" id="KW-1185">Reference proteome</keyword>
<evidence type="ECO:0000256" key="6">
    <source>
        <dbReference type="SAM" id="Phobius"/>
    </source>
</evidence>
<dbReference type="OrthoDB" id="5289056at2"/>
<evidence type="ECO:0000259" key="8">
    <source>
        <dbReference type="Pfam" id="PF01957"/>
    </source>
</evidence>
<feature type="region of interest" description="Disordered" evidence="5">
    <location>
        <begin position="143"/>
        <end position="166"/>
    </location>
</feature>
<evidence type="ECO:0000313" key="11">
    <source>
        <dbReference type="EMBL" id="QBZ82968.1"/>
    </source>
</evidence>
<feature type="transmembrane region" description="Helical" evidence="6">
    <location>
        <begin position="289"/>
        <end position="305"/>
    </location>
</feature>
<dbReference type="InterPro" id="IPR056738">
    <property type="entry name" value="NfeD1b_N"/>
</dbReference>
<feature type="domain" description="NfeD-like C-terminal" evidence="8">
    <location>
        <begin position="399"/>
        <end position="453"/>
    </location>
</feature>
<dbReference type="InterPro" id="IPR012340">
    <property type="entry name" value="NA-bd_OB-fold"/>
</dbReference>
<feature type="domain" description="NfeD1b N-terminal" evidence="10">
    <location>
        <begin position="41"/>
        <end position="227"/>
    </location>
</feature>
<organism evidence="11 12">
    <name type="scientific">Hydrogenovibrio crunogenus</name>
    <dbReference type="NCBI Taxonomy" id="39765"/>
    <lineage>
        <taxon>Bacteria</taxon>
        <taxon>Pseudomonadati</taxon>
        <taxon>Pseudomonadota</taxon>
        <taxon>Gammaproteobacteria</taxon>
        <taxon>Thiotrichales</taxon>
        <taxon>Piscirickettsiaceae</taxon>
        <taxon>Hydrogenovibrio</taxon>
    </lineage>
</organism>
<dbReference type="InterPro" id="IPR056739">
    <property type="entry name" value="NfeD_membrane"/>
</dbReference>
<dbReference type="Gene3D" id="3.90.226.10">
    <property type="entry name" value="2-enoyl-CoA Hydratase, Chain A, domain 1"/>
    <property type="match status" value="1"/>
</dbReference>
<feature type="compositionally biased region" description="Basic and acidic residues" evidence="5">
    <location>
        <begin position="152"/>
        <end position="166"/>
    </location>
</feature>
<dbReference type="SUPFAM" id="SSF52096">
    <property type="entry name" value="ClpP/crotonase"/>
    <property type="match status" value="1"/>
</dbReference>
<evidence type="ECO:0000259" key="10">
    <source>
        <dbReference type="Pfam" id="PF25145"/>
    </source>
</evidence>
<evidence type="ECO:0000256" key="7">
    <source>
        <dbReference type="SAM" id="SignalP"/>
    </source>
</evidence>
<dbReference type="Pfam" id="PF24961">
    <property type="entry name" value="NfeD_membrane"/>
    <property type="match status" value="1"/>
</dbReference>
<accession>A0A4P7NZ56</accession>
<evidence type="ECO:0000259" key="9">
    <source>
        <dbReference type="Pfam" id="PF24961"/>
    </source>
</evidence>
<dbReference type="PANTHER" id="PTHR33507">
    <property type="entry name" value="INNER MEMBRANE PROTEIN YBBJ"/>
    <property type="match status" value="1"/>
</dbReference>
<dbReference type="Pfam" id="PF01957">
    <property type="entry name" value="NfeD"/>
    <property type="match status" value="1"/>
</dbReference>
<keyword evidence="4 6" id="KW-0472">Membrane</keyword>
<feature type="signal peptide" evidence="7">
    <location>
        <begin position="1"/>
        <end position="28"/>
    </location>
</feature>